<dbReference type="Gene3D" id="1.10.10.60">
    <property type="entry name" value="Homeodomain-like"/>
    <property type="match status" value="2"/>
</dbReference>
<evidence type="ECO:0000313" key="6">
    <source>
        <dbReference type="EMBL" id="NLR78292.1"/>
    </source>
</evidence>
<keyword evidence="2" id="KW-0238">DNA-binding</keyword>
<dbReference type="PANTHER" id="PTHR43280">
    <property type="entry name" value="ARAC-FAMILY TRANSCRIPTIONAL REGULATOR"/>
    <property type="match status" value="1"/>
</dbReference>
<feature type="transmembrane region" description="Helical" evidence="4">
    <location>
        <begin position="149"/>
        <end position="168"/>
    </location>
</feature>
<protein>
    <submittedName>
        <fullName evidence="6">Helix-turn-helix transcriptional regulator</fullName>
    </submittedName>
</protein>
<feature type="transmembrane region" description="Helical" evidence="4">
    <location>
        <begin position="65"/>
        <end position="86"/>
    </location>
</feature>
<feature type="domain" description="HTH araC/xylS-type" evidence="5">
    <location>
        <begin position="256"/>
        <end position="364"/>
    </location>
</feature>
<name>A0A847SQE5_9BACT</name>
<evidence type="ECO:0000256" key="1">
    <source>
        <dbReference type="ARBA" id="ARBA00023015"/>
    </source>
</evidence>
<evidence type="ECO:0000256" key="4">
    <source>
        <dbReference type="SAM" id="Phobius"/>
    </source>
</evidence>
<feature type="transmembrane region" description="Helical" evidence="4">
    <location>
        <begin position="6"/>
        <end position="26"/>
    </location>
</feature>
<dbReference type="PANTHER" id="PTHR43280:SF29">
    <property type="entry name" value="ARAC-FAMILY TRANSCRIPTIONAL REGULATOR"/>
    <property type="match status" value="1"/>
</dbReference>
<dbReference type="InterPro" id="IPR009057">
    <property type="entry name" value="Homeodomain-like_sf"/>
</dbReference>
<keyword evidence="4" id="KW-1133">Transmembrane helix</keyword>
<feature type="transmembrane region" description="Helical" evidence="4">
    <location>
        <begin position="107"/>
        <end position="129"/>
    </location>
</feature>
<feature type="transmembrane region" description="Helical" evidence="4">
    <location>
        <begin position="217"/>
        <end position="235"/>
    </location>
</feature>
<dbReference type="Proteomes" id="UP000552864">
    <property type="component" value="Unassembled WGS sequence"/>
</dbReference>
<keyword evidence="1" id="KW-0805">Transcription regulation</keyword>
<proteinExistence type="predicted"/>
<keyword evidence="4" id="KW-0812">Transmembrane</keyword>
<feature type="transmembrane region" description="Helical" evidence="4">
    <location>
        <begin position="35"/>
        <end position="53"/>
    </location>
</feature>
<dbReference type="RefSeq" id="WP_168737636.1">
    <property type="nucleotide sequence ID" value="NZ_JABAHZ010000001.1"/>
</dbReference>
<evidence type="ECO:0000259" key="5">
    <source>
        <dbReference type="PROSITE" id="PS01124"/>
    </source>
</evidence>
<dbReference type="AlphaFoldDB" id="A0A847SQE5"/>
<evidence type="ECO:0000256" key="3">
    <source>
        <dbReference type="ARBA" id="ARBA00023163"/>
    </source>
</evidence>
<reference evidence="6 7" key="1">
    <citation type="submission" date="2020-04" db="EMBL/GenBank/DDBJ databases">
        <authorList>
            <person name="Yin C."/>
        </authorList>
    </citation>
    <scope>NUCLEOTIDE SEQUENCE [LARGE SCALE GENOMIC DNA]</scope>
    <source>
        <strain evidence="6 7">Ak56</strain>
    </source>
</reference>
<feature type="transmembrane region" description="Helical" evidence="4">
    <location>
        <begin position="180"/>
        <end position="197"/>
    </location>
</feature>
<dbReference type="EMBL" id="JABAHZ010000001">
    <property type="protein sequence ID" value="NLR78292.1"/>
    <property type="molecule type" value="Genomic_DNA"/>
</dbReference>
<evidence type="ECO:0000313" key="7">
    <source>
        <dbReference type="Proteomes" id="UP000552864"/>
    </source>
</evidence>
<organism evidence="6 7">
    <name type="scientific">Chitinophaga eiseniae</name>
    <dbReference type="NCBI Taxonomy" id="634771"/>
    <lineage>
        <taxon>Bacteria</taxon>
        <taxon>Pseudomonadati</taxon>
        <taxon>Bacteroidota</taxon>
        <taxon>Chitinophagia</taxon>
        <taxon>Chitinophagales</taxon>
        <taxon>Chitinophagaceae</taxon>
        <taxon>Chitinophaga</taxon>
    </lineage>
</organism>
<comment type="caution">
    <text evidence="6">The sequence shown here is derived from an EMBL/GenBank/DDBJ whole genome shotgun (WGS) entry which is preliminary data.</text>
</comment>
<accession>A0A847SQE5</accession>
<keyword evidence="4" id="KW-0472">Membrane</keyword>
<dbReference type="PROSITE" id="PS01124">
    <property type="entry name" value="HTH_ARAC_FAMILY_2"/>
    <property type="match status" value="1"/>
</dbReference>
<keyword evidence="7" id="KW-1185">Reference proteome</keyword>
<dbReference type="PRINTS" id="PR00032">
    <property type="entry name" value="HTHARAC"/>
</dbReference>
<sequence length="369" mass="42023">MKGLFHTIILLGAIQGFIVSGILFFTDKRRTANRLLSAFIFLMAMASFALYAWETNWFGSRWLVFIANFLPLITGMGFGPLLYFYVKAFTDPAFKMGRMERLQFLPMLIDVVPSLTSVIFVTGVLTGALRNKPGPWGIFIDTYNVYADIPRWASLAFYTLLSFRWLAANKPVTGTGWLRQLLWAMAIFEGIWLLYLVPYVIPRYTDLVLEKLDWYPVYIPLTILIYWLGIKGYIISHQQQIATPKNDTPLPAATIDTALVQLTKAMEDDRLYLNTELTLQVMSQHTGIPPKTISAVLNQHLHKNFNEYVNGYRVALFKEKVLQEDAAQLTFAGIAYDCGFASPATFQRVFKQLTGMSPSEFRKKSLEIS</sequence>
<dbReference type="SUPFAM" id="SSF46689">
    <property type="entry name" value="Homeodomain-like"/>
    <property type="match status" value="1"/>
</dbReference>
<gene>
    <name evidence="6" type="ORF">HGH91_06630</name>
</gene>
<dbReference type="GO" id="GO:0043565">
    <property type="term" value="F:sequence-specific DNA binding"/>
    <property type="evidence" value="ECO:0007669"/>
    <property type="project" value="InterPro"/>
</dbReference>
<keyword evidence="3" id="KW-0804">Transcription</keyword>
<dbReference type="SMART" id="SM00342">
    <property type="entry name" value="HTH_ARAC"/>
    <property type="match status" value="1"/>
</dbReference>
<dbReference type="InterPro" id="IPR020449">
    <property type="entry name" value="Tscrpt_reg_AraC-type_HTH"/>
</dbReference>
<dbReference type="Pfam" id="PF12833">
    <property type="entry name" value="HTH_18"/>
    <property type="match status" value="1"/>
</dbReference>
<dbReference type="InterPro" id="IPR018060">
    <property type="entry name" value="HTH_AraC"/>
</dbReference>
<dbReference type="GO" id="GO:0003700">
    <property type="term" value="F:DNA-binding transcription factor activity"/>
    <property type="evidence" value="ECO:0007669"/>
    <property type="project" value="InterPro"/>
</dbReference>
<evidence type="ECO:0000256" key="2">
    <source>
        <dbReference type="ARBA" id="ARBA00023125"/>
    </source>
</evidence>